<dbReference type="InterPro" id="IPR010982">
    <property type="entry name" value="Lambda_DNA-bd_dom_sf"/>
</dbReference>
<dbReference type="Pfam" id="PF17765">
    <property type="entry name" value="MLTR_LBD"/>
    <property type="match status" value="1"/>
</dbReference>
<dbReference type="PANTHER" id="PTHR35010">
    <property type="entry name" value="BLL4672 PROTEIN-RELATED"/>
    <property type="match status" value="1"/>
</dbReference>
<dbReference type="PANTHER" id="PTHR35010:SF2">
    <property type="entry name" value="BLL4672 PROTEIN"/>
    <property type="match status" value="1"/>
</dbReference>
<dbReference type="Proteomes" id="UP000621266">
    <property type="component" value="Unassembled WGS sequence"/>
</dbReference>
<feature type="domain" description="HTH cro/C1-type" evidence="2">
    <location>
        <begin position="9"/>
        <end position="81"/>
    </location>
</feature>
<dbReference type="SMART" id="SM00530">
    <property type="entry name" value="HTH_XRE"/>
    <property type="match status" value="1"/>
</dbReference>
<organism evidence="3 4">
    <name type="scientific">Streptomyces lycii</name>
    <dbReference type="NCBI Taxonomy" id="2654337"/>
    <lineage>
        <taxon>Bacteria</taxon>
        <taxon>Bacillati</taxon>
        <taxon>Actinomycetota</taxon>
        <taxon>Actinomycetes</taxon>
        <taxon>Kitasatosporales</taxon>
        <taxon>Streptomycetaceae</taxon>
        <taxon>Streptomyces</taxon>
    </lineage>
</organism>
<proteinExistence type="predicted"/>
<evidence type="ECO:0000256" key="1">
    <source>
        <dbReference type="SAM" id="MobiDB-lite"/>
    </source>
</evidence>
<comment type="caution">
    <text evidence="3">The sequence shown here is derived from an EMBL/GenBank/DDBJ whole genome shotgun (WGS) entry which is preliminary data.</text>
</comment>
<keyword evidence="4" id="KW-1185">Reference proteome</keyword>
<dbReference type="InterPro" id="IPR041413">
    <property type="entry name" value="MLTR_LBD"/>
</dbReference>
<gene>
    <name evidence="3" type="ORF">GCU69_21085</name>
</gene>
<name>A0ABQ7FF63_9ACTN</name>
<dbReference type="Gene3D" id="3.30.450.180">
    <property type="match status" value="1"/>
</dbReference>
<evidence type="ECO:0000313" key="4">
    <source>
        <dbReference type="Proteomes" id="UP000621266"/>
    </source>
</evidence>
<feature type="region of interest" description="Disordered" evidence="1">
    <location>
        <begin position="266"/>
        <end position="290"/>
    </location>
</feature>
<reference evidence="3 4" key="1">
    <citation type="submission" date="2019-10" db="EMBL/GenBank/DDBJ databases">
        <title>Streptomyces tenebrisbrunneis sp.nov., an endogenous actinomycete isolated from of Lycium ruthenicum.</title>
        <authorList>
            <person name="Ma L."/>
        </authorList>
    </citation>
    <scope>NUCLEOTIDE SEQUENCE [LARGE SCALE GENOMIC DNA]</scope>
    <source>
        <strain evidence="3 4">TRM 66187</strain>
    </source>
</reference>
<dbReference type="Gene3D" id="1.10.260.40">
    <property type="entry name" value="lambda repressor-like DNA-binding domains"/>
    <property type="match status" value="1"/>
</dbReference>
<feature type="compositionally biased region" description="Basic and acidic residues" evidence="1">
    <location>
        <begin position="280"/>
        <end position="290"/>
    </location>
</feature>
<accession>A0ABQ7FF63</accession>
<dbReference type="InterPro" id="IPR001387">
    <property type="entry name" value="Cro/C1-type_HTH"/>
</dbReference>
<sequence length="290" mass="32023">MTTSKLGEFLRSRRAQVTPPDVGLPQDGRRRVPGLRREEVALLARISVDYYLRLEQGRERHPSPQVLDALSDALLLDNDGRLHLYRIAGMTPSPSHEGSVERADPQLLALAELWDRTPALLLGRAYDVLAANTLGRAVFHHLQPGANVLLTMFLDPSVRSFYADWEKAAANVVAGFRFLEGARPNDPRIHEVLRTASENSREFTDLWQRRDARGKSDAAKVLLHPGVGELTLRMQTFDVRSAPGQQLVVYHAQEGTGSADALRLLGSLAASDPGQASHPGKRDDSPRRPA</sequence>
<protein>
    <submittedName>
        <fullName evidence="3">Helix-turn-helix domain-containing protein</fullName>
    </submittedName>
</protein>
<dbReference type="EMBL" id="WHPN01000329">
    <property type="protein sequence ID" value="KAF4407163.1"/>
    <property type="molecule type" value="Genomic_DNA"/>
</dbReference>
<dbReference type="Pfam" id="PF13560">
    <property type="entry name" value="HTH_31"/>
    <property type="match status" value="1"/>
</dbReference>
<evidence type="ECO:0000313" key="3">
    <source>
        <dbReference type="EMBL" id="KAF4407163.1"/>
    </source>
</evidence>
<evidence type="ECO:0000259" key="2">
    <source>
        <dbReference type="SMART" id="SM00530"/>
    </source>
</evidence>
<dbReference type="SUPFAM" id="SSF47413">
    <property type="entry name" value="lambda repressor-like DNA-binding domains"/>
    <property type="match status" value="1"/>
</dbReference>
<dbReference type="RefSeq" id="WP_156206866.1">
    <property type="nucleotide sequence ID" value="NZ_WHPN01000329.1"/>
</dbReference>